<dbReference type="EMBL" id="JAUCDY010000008">
    <property type="protein sequence ID" value="MDM7858179.1"/>
    <property type="molecule type" value="Genomic_DNA"/>
</dbReference>
<keyword evidence="1" id="KW-0812">Transmembrane</keyword>
<feature type="transmembrane region" description="Helical" evidence="1">
    <location>
        <begin position="128"/>
        <end position="147"/>
    </location>
</feature>
<proteinExistence type="predicted"/>
<keyword evidence="1" id="KW-0472">Membrane</keyword>
<feature type="transmembrane region" description="Helical" evidence="1">
    <location>
        <begin position="99"/>
        <end position="116"/>
    </location>
</feature>
<dbReference type="PANTHER" id="PTHR34821">
    <property type="entry name" value="INNER MEMBRANE PROTEIN YDCZ"/>
    <property type="match status" value="1"/>
</dbReference>
<organism evidence="2 3">
    <name type="scientific">Thiopseudomonas acetoxidans</name>
    <dbReference type="NCBI Taxonomy" id="3041622"/>
    <lineage>
        <taxon>Bacteria</taxon>
        <taxon>Pseudomonadati</taxon>
        <taxon>Pseudomonadota</taxon>
        <taxon>Gammaproteobacteria</taxon>
        <taxon>Pseudomonadales</taxon>
        <taxon>Pseudomonadaceae</taxon>
        <taxon>Thiopseudomonas</taxon>
    </lineage>
</organism>
<evidence type="ECO:0000256" key="1">
    <source>
        <dbReference type="SAM" id="Phobius"/>
    </source>
</evidence>
<evidence type="ECO:0000313" key="3">
    <source>
        <dbReference type="Proteomes" id="UP001241056"/>
    </source>
</evidence>
<keyword evidence="3" id="KW-1185">Reference proteome</keyword>
<feature type="transmembrane region" description="Helical" evidence="1">
    <location>
        <begin position="73"/>
        <end position="92"/>
    </location>
</feature>
<accession>A0ABT7SRM2</accession>
<gene>
    <name evidence="2" type="ORF">QEZ41_07795</name>
</gene>
<evidence type="ECO:0000313" key="2">
    <source>
        <dbReference type="EMBL" id="MDM7858179.1"/>
    </source>
</evidence>
<dbReference type="PANTHER" id="PTHR34821:SF2">
    <property type="entry name" value="INNER MEMBRANE PROTEIN YDCZ"/>
    <property type="match status" value="1"/>
</dbReference>
<name>A0ABT7SRM2_9GAMM</name>
<keyword evidence="1" id="KW-1133">Transmembrane helix</keyword>
<dbReference type="Proteomes" id="UP001241056">
    <property type="component" value="Unassembled WGS sequence"/>
</dbReference>
<sequence>MHTQTLWLLFCMAFISGAFMPLQAGINGLLARELSSTLTAATLSFIIGTIGLLIVMLYQRETITLSSLKNLSWWHWTGGFMGAFLVFTAAFVAPRIGALLFMALVLAGQLTAAVLLDQQGWAGFREAPISLSKTLGLTCILAGVWLIRRG</sequence>
<protein>
    <submittedName>
        <fullName evidence="2">DMT family transporter</fullName>
    </submittedName>
</protein>
<feature type="transmembrane region" description="Helical" evidence="1">
    <location>
        <begin position="38"/>
        <end position="58"/>
    </location>
</feature>
<reference evidence="2 3" key="1">
    <citation type="submission" date="2023-06" db="EMBL/GenBank/DDBJ databases">
        <title>Thiopseudomonas sp. CY1220 draft genome sequence.</title>
        <authorList>
            <person name="Zhao G."/>
            <person name="An M."/>
        </authorList>
    </citation>
    <scope>NUCLEOTIDE SEQUENCE [LARGE SCALE GENOMIC DNA]</scope>
    <source>
        <strain evidence="2 3">CY1220</strain>
    </source>
</reference>
<dbReference type="InterPro" id="IPR006750">
    <property type="entry name" value="YdcZ"/>
</dbReference>
<feature type="transmembrane region" description="Helical" evidence="1">
    <location>
        <begin position="6"/>
        <end position="26"/>
    </location>
</feature>
<comment type="caution">
    <text evidence="2">The sequence shown here is derived from an EMBL/GenBank/DDBJ whole genome shotgun (WGS) entry which is preliminary data.</text>
</comment>
<dbReference type="Pfam" id="PF04657">
    <property type="entry name" value="DMT_YdcZ"/>
    <property type="match status" value="1"/>
</dbReference>
<dbReference type="RefSeq" id="WP_289410844.1">
    <property type="nucleotide sequence ID" value="NZ_JAUCDY010000008.1"/>
</dbReference>